<accession>A0ABV2T6V7</accession>
<feature type="transmembrane region" description="Helical" evidence="1">
    <location>
        <begin position="84"/>
        <end position="105"/>
    </location>
</feature>
<gene>
    <name evidence="2" type="ORF">ABR189_15345</name>
</gene>
<keyword evidence="1" id="KW-1133">Transmembrane helix</keyword>
<feature type="transmembrane region" description="Helical" evidence="1">
    <location>
        <begin position="201"/>
        <end position="234"/>
    </location>
</feature>
<protein>
    <recommendedName>
        <fullName evidence="4">O-antigen ligase-like membrane protein</fullName>
    </recommendedName>
</protein>
<feature type="transmembrane region" description="Helical" evidence="1">
    <location>
        <begin position="170"/>
        <end position="189"/>
    </location>
</feature>
<keyword evidence="1" id="KW-0472">Membrane</keyword>
<reference evidence="2 3" key="1">
    <citation type="submission" date="2024-06" db="EMBL/GenBank/DDBJ databases">
        <title>Chitinophaga defluvii sp. nov., isolated from municipal sewage.</title>
        <authorList>
            <person name="Zhang L."/>
        </authorList>
    </citation>
    <scope>NUCLEOTIDE SEQUENCE [LARGE SCALE GENOMIC DNA]</scope>
    <source>
        <strain evidence="2 3">H8</strain>
    </source>
</reference>
<dbReference type="EMBL" id="JBEXAC010000002">
    <property type="protein sequence ID" value="MET6998757.1"/>
    <property type="molecule type" value="Genomic_DNA"/>
</dbReference>
<dbReference type="RefSeq" id="WP_354661397.1">
    <property type="nucleotide sequence ID" value="NZ_JBEXAC010000002.1"/>
</dbReference>
<keyword evidence="3" id="KW-1185">Reference proteome</keyword>
<feature type="transmembrane region" description="Helical" evidence="1">
    <location>
        <begin position="240"/>
        <end position="261"/>
    </location>
</feature>
<dbReference type="Proteomes" id="UP001549749">
    <property type="component" value="Unassembled WGS sequence"/>
</dbReference>
<feature type="transmembrane region" description="Helical" evidence="1">
    <location>
        <begin position="20"/>
        <end position="39"/>
    </location>
</feature>
<evidence type="ECO:0000313" key="3">
    <source>
        <dbReference type="Proteomes" id="UP001549749"/>
    </source>
</evidence>
<feature type="transmembrane region" description="Helical" evidence="1">
    <location>
        <begin position="51"/>
        <end position="72"/>
    </location>
</feature>
<feature type="transmembrane region" description="Helical" evidence="1">
    <location>
        <begin position="394"/>
        <end position="413"/>
    </location>
</feature>
<keyword evidence="1" id="KW-0812">Transmembrane</keyword>
<feature type="transmembrane region" description="Helical" evidence="1">
    <location>
        <begin position="336"/>
        <end position="359"/>
    </location>
</feature>
<name>A0ABV2T6V7_9BACT</name>
<evidence type="ECO:0000313" key="2">
    <source>
        <dbReference type="EMBL" id="MET6998757.1"/>
    </source>
</evidence>
<sequence>MFLFQVIISFLIIFNFPVPVVYNSAIVSFLLASIYYFLTKKNAVSYFSLKYNVHILIGLGIVILVSTFPPILHLTFDFGILKAFILQFSLLIILIYCLPILLGPLKDNTKSNFRTAAKLIVCIFVIQSIIQVLGFIFPPFADLIHFFQKESISRRDYGGIRALALSGNPFFDLSTGYAVCFLIYTKFIIDIDRTEIKIKNILFFLILIIGTFFAGRTGFIGLGLTLIAMILYLKPFTFKLFSFLKVLIISLLGVQVVLLLLPSNIRELLFDKLLPFAFEFLYSYLDQGSITTESTDILSEMYFPISVQTFFFGEGKYIGLNGSYYMYTDAGYMRHILYYGLIGQIILILYQMVFFLKPLGICIRSSFTTQRYNDCIFWGGLLVLLFVLHYKGEVIGFMPTVELMVLLIGVGYLKDERNNMSND</sequence>
<proteinExistence type="predicted"/>
<feature type="transmembrane region" description="Helical" evidence="1">
    <location>
        <begin position="117"/>
        <end position="137"/>
    </location>
</feature>
<comment type="caution">
    <text evidence="2">The sequence shown here is derived from an EMBL/GenBank/DDBJ whole genome shotgun (WGS) entry which is preliminary data.</text>
</comment>
<evidence type="ECO:0008006" key="4">
    <source>
        <dbReference type="Google" id="ProtNLM"/>
    </source>
</evidence>
<organism evidence="2 3">
    <name type="scientific">Chitinophaga defluvii</name>
    <dbReference type="NCBI Taxonomy" id="3163343"/>
    <lineage>
        <taxon>Bacteria</taxon>
        <taxon>Pseudomonadati</taxon>
        <taxon>Bacteroidota</taxon>
        <taxon>Chitinophagia</taxon>
        <taxon>Chitinophagales</taxon>
        <taxon>Chitinophagaceae</taxon>
        <taxon>Chitinophaga</taxon>
    </lineage>
</organism>
<evidence type="ECO:0000256" key="1">
    <source>
        <dbReference type="SAM" id="Phobius"/>
    </source>
</evidence>